<gene>
    <name evidence="2" type="ORF">AMS69_02410</name>
</gene>
<protein>
    <submittedName>
        <fullName evidence="2">Thioredoxin</fullName>
    </submittedName>
</protein>
<dbReference type="AlphaFoldDB" id="A0A0M9AM20"/>
<dbReference type="STRING" id="1705562.AMS69_02410"/>
<dbReference type="PROSITE" id="PS51352">
    <property type="entry name" value="THIOREDOXIN_2"/>
    <property type="match status" value="1"/>
</dbReference>
<feature type="domain" description="Thioredoxin" evidence="1">
    <location>
        <begin position="104"/>
        <end position="226"/>
    </location>
</feature>
<dbReference type="PATRIC" id="fig|1705562.3.peg.1428"/>
<comment type="caution">
    <text evidence="2">The sequence shown here is derived from an EMBL/GenBank/DDBJ whole genome shotgun (WGS) entry which is preliminary data.</text>
</comment>
<dbReference type="SUPFAM" id="SSF52833">
    <property type="entry name" value="Thioredoxin-like"/>
    <property type="match status" value="1"/>
</dbReference>
<dbReference type="InterPro" id="IPR036249">
    <property type="entry name" value="Thioredoxin-like_sf"/>
</dbReference>
<dbReference type="OrthoDB" id="304286at2157"/>
<organism evidence="2 3">
    <name type="scientific">Haloarcula rubripromontorii</name>
    <dbReference type="NCBI Taxonomy" id="1705562"/>
    <lineage>
        <taxon>Archaea</taxon>
        <taxon>Methanobacteriati</taxon>
        <taxon>Methanobacteriota</taxon>
        <taxon>Stenosarchaea group</taxon>
        <taxon>Halobacteria</taxon>
        <taxon>Halobacteriales</taxon>
        <taxon>Haloarculaceae</taxon>
        <taxon>Haloarcula</taxon>
    </lineage>
</organism>
<dbReference type="Gene3D" id="3.40.30.10">
    <property type="entry name" value="Glutaredoxin"/>
    <property type="match status" value="1"/>
</dbReference>
<keyword evidence="3" id="KW-1185">Reference proteome</keyword>
<dbReference type="InterPro" id="IPR013766">
    <property type="entry name" value="Thioredoxin_domain"/>
</dbReference>
<proteinExistence type="predicted"/>
<dbReference type="CDD" id="cd02947">
    <property type="entry name" value="TRX_family"/>
    <property type="match status" value="1"/>
</dbReference>
<name>A0A0M9AM20_9EURY</name>
<evidence type="ECO:0000313" key="2">
    <source>
        <dbReference type="EMBL" id="KOX94732.1"/>
    </source>
</evidence>
<dbReference type="Pfam" id="PF00085">
    <property type="entry name" value="Thioredoxin"/>
    <property type="match status" value="1"/>
</dbReference>
<evidence type="ECO:0000313" key="3">
    <source>
        <dbReference type="Proteomes" id="UP000037729"/>
    </source>
</evidence>
<dbReference type="EMBL" id="LIUF01000001">
    <property type="protein sequence ID" value="KOX94732.1"/>
    <property type="molecule type" value="Genomic_DNA"/>
</dbReference>
<reference evidence="2 3" key="1">
    <citation type="submission" date="2015-08" db="EMBL/GenBank/DDBJ databases">
        <title>Genomes of Isolates from Cabo Rojo, PR.</title>
        <authorList>
            <person name="Sanchez-Nieves R.L."/>
            <person name="Montalvo-Rodriguez R."/>
        </authorList>
    </citation>
    <scope>NUCLEOTIDE SEQUENCE [LARGE SCALE GENOMIC DNA]</scope>
    <source>
        <strain evidence="2 3">SL3</strain>
    </source>
</reference>
<accession>A0A0M9AM20</accession>
<dbReference type="Proteomes" id="UP000037729">
    <property type="component" value="Unassembled WGS sequence"/>
</dbReference>
<dbReference type="RefSeq" id="WP_053966500.1">
    <property type="nucleotide sequence ID" value="NZ_JAWJXX010000019.1"/>
</dbReference>
<sequence length="227" mass="24613">MSDTHSPEALLDALQSEGIAVIDEETDEVSTTEAFEADREVYYDTYVTMGDAEFHESVADVFGLDSAAEAAERVDELDVSREEFATFLTLRSAVDGDYTTVELTTMAQMATELGPETPVPDGVEHLDDDSYEAFVDAHDRCVVTVWKLFCDPCEAMKEQLDDVLAAFPDGVPVGGVAGEQSPEFCRSVGVNAAPAVVLFEDGEPVERITGRTDPAPLAERVEEVYGV</sequence>
<evidence type="ECO:0000259" key="1">
    <source>
        <dbReference type="PROSITE" id="PS51352"/>
    </source>
</evidence>